<reference evidence="4 5" key="1">
    <citation type="submission" date="2018-04" db="EMBL/GenBank/DDBJ databases">
        <title>Genomic Encyclopedia of Type Strains, Phase IV (KMG-IV): sequencing the most valuable type-strain genomes for metagenomic binning, comparative biology and taxonomic classification.</title>
        <authorList>
            <person name="Goeker M."/>
        </authorList>
    </citation>
    <scope>NUCLEOTIDE SEQUENCE [LARGE SCALE GENOMIC DNA]</scope>
    <source>
        <strain evidence="4 5">DSM 7138</strain>
    </source>
</reference>
<dbReference type="AlphaFoldDB" id="A0A2T5BI35"/>
<dbReference type="Proteomes" id="UP000241247">
    <property type="component" value="Unassembled WGS sequence"/>
</dbReference>
<evidence type="ECO:0000313" key="5">
    <source>
        <dbReference type="Proteomes" id="UP000241247"/>
    </source>
</evidence>
<comment type="caution">
    <text evidence="4">The sequence shown here is derived from an EMBL/GenBank/DDBJ whole genome shotgun (WGS) entry which is preliminary data.</text>
</comment>
<dbReference type="InterPro" id="IPR035421">
    <property type="entry name" value="Terminase_6C"/>
</dbReference>
<evidence type="ECO:0000313" key="4">
    <source>
        <dbReference type="EMBL" id="PTM98657.1"/>
    </source>
</evidence>
<feature type="region of interest" description="Disordered" evidence="2">
    <location>
        <begin position="81"/>
        <end position="118"/>
    </location>
</feature>
<evidence type="ECO:0000256" key="2">
    <source>
        <dbReference type="SAM" id="MobiDB-lite"/>
    </source>
</evidence>
<feature type="domain" description="Terminase large subunit gp17-like C-terminal" evidence="3">
    <location>
        <begin position="454"/>
        <end position="599"/>
    </location>
</feature>
<dbReference type="Gene3D" id="3.40.50.300">
    <property type="entry name" value="P-loop containing nucleotide triphosphate hydrolases"/>
    <property type="match status" value="1"/>
</dbReference>
<proteinExistence type="predicted"/>
<dbReference type="InterPro" id="IPR027417">
    <property type="entry name" value="P-loop_NTPase"/>
</dbReference>
<dbReference type="Gene3D" id="3.30.420.240">
    <property type="match status" value="1"/>
</dbReference>
<organism evidence="4 5">
    <name type="scientific">Mycoplana dimorpha</name>
    <dbReference type="NCBI Taxonomy" id="28320"/>
    <lineage>
        <taxon>Bacteria</taxon>
        <taxon>Pseudomonadati</taxon>
        <taxon>Pseudomonadota</taxon>
        <taxon>Alphaproteobacteria</taxon>
        <taxon>Hyphomicrobiales</taxon>
        <taxon>Rhizobiaceae</taxon>
        <taxon>Mycoplana</taxon>
    </lineage>
</organism>
<evidence type="ECO:0000259" key="3">
    <source>
        <dbReference type="Pfam" id="PF17289"/>
    </source>
</evidence>
<dbReference type="EMBL" id="PZZZ01000001">
    <property type="protein sequence ID" value="PTM98657.1"/>
    <property type="molecule type" value="Genomic_DNA"/>
</dbReference>
<gene>
    <name evidence="4" type="ORF">C7449_101322</name>
</gene>
<evidence type="ECO:0000256" key="1">
    <source>
        <dbReference type="ARBA" id="ARBA00022612"/>
    </source>
</evidence>
<sequence length="614" mass="64988">MAREAALIGERHADAVAQMLQPMATLAWQIGRHGAGAGQVATAGEEAMAAESAMAGTAEGCPMADTAEARRAVVEQPFVDAKPRGKGDAPHPPAGIVDPQPSRTGDAAAPNQDWSGGGRFARDSRMGCTGEAGGAAVCCTEVGTAAPPCAEADEATEGAAGPGQAAEIASGDGKVGNMAGIAVGADGNGSRDVRDAPALECCGRKIGRDPLAQSLRRWPLERRPAQEPPDGDWRVWLLMGGRGSGKTRAGAEWIHETALKVANLRIALVAETLGDAREVMVDGVSGICRIARDRRPEFEASRRRLVWPNGSIAQIFSSEDPESLRGPQFHVAWCDELGKWKHAQENWDMLQFGLRLGARPQVLVTTTPRPIPLLRTLVAGRTTVVRRIRTSDNADNLAAGFLDAMEERYGGTRLGRQEFDGELIADRQDALWNRERLEAVRQRLPGPMGRIVVAVDPPATASAQSFCGIVVAGLDAAGRAVVLADLSVAGASPAGWAAAVVCAFRRFDADRVVAEVNQGGEMVAAVLRSIDADLPVTMVRATRGKFLRAEPVAALYEQGRVVHAGSFSELEDQMCDFGPDGLSSGRSPDRLDALVWALTALVLERRGEPRVRGA</sequence>
<dbReference type="Pfam" id="PF03237">
    <property type="entry name" value="Terminase_6N"/>
    <property type="match status" value="1"/>
</dbReference>
<accession>A0A2T5BI35</accession>
<name>A0A2T5BI35_MYCDI</name>
<keyword evidence="1" id="KW-1188">Viral release from host cell</keyword>
<keyword evidence="5" id="KW-1185">Reference proteome</keyword>
<dbReference type="Pfam" id="PF17289">
    <property type="entry name" value="Terminase_6C"/>
    <property type="match status" value="1"/>
</dbReference>
<protein>
    <submittedName>
        <fullName evidence="4">Phage terminase large subunit-like protein</fullName>
    </submittedName>
</protein>